<dbReference type="Ensembl" id="ENSGMOT00000057444.1">
    <property type="protein sequence ID" value="ENSGMOP00000027068.1"/>
    <property type="gene ID" value="ENSGMOG00000015929.2"/>
</dbReference>
<dbReference type="CDD" id="cd00176">
    <property type="entry name" value="SPEC"/>
    <property type="match status" value="1"/>
</dbReference>
<dbReference type="InterPro" id="IPR058918">
    <property type="entry name" value="KALRN/TRIO-like_spectrin"/>
</dbReference>
<keyword evidence="1" id="KW-0344">Guanine-nucleotide releasing factor</keyword>
<dbReference type="AlphaFoldDB" id="A0A8C5FCQ4"/>
<keyword evidence="6" id="KW-1185">Reference proteome</keyword>
<evidence type="ECO:0000259" key="4">
    <source>
        <dbReference type="PROSITE" id="PS50010"/>
    </source>
</evidence>
<organism evidence="5 6">
    <name type="scientific">Gadus morhua</name>
    <name type="common">Atlantic cod</name>
    <dbReference type="NCBI Taxonomy" id="8049"/>
    <lineage>
        <taxon>Eukaryota</taxon>
        <taxon>Metazoa</taxon>
        <taxon>Chordata</taxon>
        <taxon>Craniata</taxon>
        <taxon>Vertebrata</taxon>
        <taxon>Euteleostomi</taxon>
        <taxon>Actinopterygii</taxon>
        <taxon>Neopterygii</taxon>
        <taxon>Teleostei</taxon>
        <taxon>Neoteleostei</taxon>
        <taxon>Acanthomorphata</taxon>
        <taxon>Zeiogadaria</taxon>
        <taxon>Gadariae</taxon>
        <taxon>Gadiformes</taxon>
        <taxon>Gadoidei</taxon>
        <taxon>Gadidae</taxon>
        <taxon>Gadus</taxon>
    </lineage>
</organism>
<sequence>RPQGSSVAHVEVVLQQLEENQAQLEDGFHHRKLRLDVFLQVRILQQCSLEVTGEMDAWIQDLQKQSQDFSTEKLAQNRHMERRLAINNMTFEVTQQGHDLQQYITEVIASGVSFGGDAGGDLSSQVDEALVVLQEKQKDLQLISDHTHTHLEQSLQLTHLHTQVKQVLSWIAEGEVMLSSCMLNSSCLAEAEQLQREHEHLQQAIEGLLHADSLQRTHQVALALQQRAELLVRAGHYDPEAVRSCAQTVALHWQSLMLRIEDRLKLVNASAAFYRTSQQVCGVLESLEQEYRRDEDWCGGGARGRGQSDLIPLISKHTDQKEAFLKACTLARRNAEVFLKYIHRNSVTMVTGHSRVPEQQVKGILSELLQRENRVLHFWTLKKRRLDQCQQYLMFQNHTQQALDWLQQSGDHYLATHTSPGATVTQTQELLAEHRQFCVSAKEKVHLLIQLAESMLAKGHAHRAELRRCVAGVDKRYRDFSGRMGQYRHLLDTALGGCSQDNKDLELDLIPNSLSDSDPEVNLSDPDHQMSDEKRRTARKKEYIMAELLQTERVYVRDLQECIETYLWEMTSGTDVPHGLSNKDDVVFGNLLDIHEFHNSIFLKELENYEQLPEDVGHCFVTWADKFHMYVTYCRNKPDSSLLVQQHGSTFFQEVQRRHGLANSISSALIKPVQRITKYQLLLKELLACCEEGKGEIKEGLDVMLSVPKRANDAMHVSMLEGNTHTHAFVSMFIQYYIDVFIYRYSVCRCI</sequence>
<dbReference type="PANTHER" id="PTHR22826:SF106">
    <property type="entry name" value="TRIO, ISOFORM A"/>
    <property type="match status" value="1"/>
</dbReference>
<feature type="coiled-coil region" evidence="2">
    <location>
        <begin position="184"/>
        <end position="211"/>
    </location>
</feature>
<dbReference type="CDD" id="cd00160">
    <property type="entry name" value="RhoGEF"/>
    <property type="match status" value="1"/>
</dbReference>
<dbReference type="Gene3D" id="1.20.900.10">
    <property type="entry name" value="Dbl homology (DH) domain"/>
    <property type="match status" value="1"/>
</dbReference>
<dbReference type="InterPro" id="IPR018159">
    <property type="entry name" value="Spectrin/alpha-actinin"/>
</dbReference>
<evidence type="ECO:0000256" key="2">
    <source>
        <dbReference type="SAM" id="Coils"/>
    </source>
</evidence>
<dbReference type="Pfam" id="PF00621">
    <property type="entry name" value="RhoGEF"/>
    <property type="match status" value="1"/>
</dbReference>
<dbReference type="SMART" id="SM00325">
    <property type="entry name" value="RhoGEF"/>
    <property type="match status" value="1"/>
</dbReference>
<evidence type="ECO:0000256" key="1">
    <source>
        <dbReference type="ARBA" id="ARBA00022658"/>
    </source>
</evidence>
<dbReference type="GO" id="GO:0005737">
    <property type="term" value="C:cytoplasm"/>
    <property type="evidence" value="ECO:0007669"/>
    <property type="project" value="UniProtKB-SubCell"/>
</dbReference>
<dbReference type="SUPFAM" id="SSF46966">
    <property type="entry name" value="Spectrin repeat"/>
    <property type="match status" value="2"/>
</dbReference>
<dbReference type="Gene3D" id="1.20.58.60">
    <property type="match status" value="2"/>
</dbReference>
<name>A0A8C5FCQ4_GADMO</name>
<dbReference type="Proteomes" id="UP000694546">
    <property type="component" value="Chromosome 4"/>
</dbReference>
<evidence type="ECO:0000313" key="6">
    <source>
        <dbReference type="Proteomes" id="UP000694546"/>
    </source>
</evidence>
<dbReference type="InterPro" id="IPR000219">
    <property type="entry name" value="DH_dom"/>
</dbReference>
<evidence type="ECO:0000256" key="3">
    <source>
        <dbReference type="SAM" id="MobiDB-lite"/>
    </source>
</evidence>
<dbReference type="InterPro" id="IPR002017">
    <property type="entry name" value="Spectrin_repeat"/>
</dbReference>
<dbReference type="SUPFAM" id="SSF48065">
    <property type="entry name" value="DBL homology domain (DH-domain)"/>
    <property type="match status" value="1"/>
</dbReference>
<dbReference type="GeneTree" id="ENSGT00940000155248"/>
<protein>
    <recommendedName>
        <fullName evidence="4">DH domain-containing protein</fullName>
    </recommendedName>
</protein>
<feature type="compositionally biased region" description="Basic and acidic residues" evidence="3">
    <location>
        <begin position="525"/>
        <end position="536"/>
    </location>
</feature>
<dbReference type="GO" id="GO:0007411">
    <property type="term" value="P:axon guidance"/>
    <property type="evidence" value="ECO:0007669"/>
    <property type="project" value="TreeGrafter"/>
</dbReference>
<dbReference type="InterPro" id="IPR051336">
    <property type="entry name" value="RhoGEF_Guanine_NuclExch_SF"/>
</dbReference>
<proteinExistence type="predicted"/>
<feature type="domain" description="DH" evidence="4">
    <location>
        <begin position="540"/>
        <end position="714"/>
    </location>
</feature>
<dbReference type="SMART" id="SM00150">
    <property type="entry name" value="SPEC"/>
    <property type="match status" value="2"/>
</dbReference>
<dbReference type="GO" id="GO:0019898">
    <property type="term" value="C:extrinsic component of membrane"/>
    <property type="evidence" value="ECO:0007669"/>
    <property type="project" value="TreeGrafter"/>
</dbReference>
<reference evidence="5" key="2">
    <citation type="submission" date="2025-09" db="UniProtKB">
        <authorList>
            <consortium name="Ensembl"/>
        </authorList>
    </citation>
    <scope>IDENTIFICATION</scope>
</reference>
<dbReference type="PANTHER" id="PTHR22826">
    <property type="entry name" value="RHO GUANINE EXCHANGE FACTOR-RELATED"/>
    <property type="match status" value="1"/>
</dbReference>
<reference evidence="5" key="1">
    <citation type="submission" date="2025-08" db="UniProtKB">
        <authorList>
            <consortium name="Ensembl"/>
        </authorList>
    </citation>
    <scope>IDENTIFICATION</scope>
</reference>
<evidence type="ECO:0000313" key="5">
    <source>
        <dbReference type="Ensembl" id="ENSGMOP00000027068.1"/>
    </source>
</evidence>
<accession>A0A8C5FCQ4</accession>
<feature type="region of interest" description="Disordered" evidence="3">
    <location>
        <begin position="514"/>
        <end position="536"/>
    </location>
</feature>
<keyword evidence="2" id="KW-0175">Coiled coil</keyword>
<dbReference type="InterPro" id="IPR035899">
    <property type="entry name" value="DBL_dom_sf"/>
</dbReference>
<dbReference type="PROSITE" id="PS50010">
    <property type="entry name" value="DH_2"/>
    <property type="match status" value="1"/>
</dbReference>
<dbReference type="Pfam" id="PF23323">
    <property type="entry name" value="Spectrin_6"/>
    <property type="match status" value="1"/>
</dbReference>
<dbReference type="Pfam" id="PF00435">
    <property type="entry name" value="Spectrin"/>
    <property type="match status" value="1"/>
</dbReference>
<dbReference type="GO" id="GO:0005085">
    <property type="term" value="F:guanyl-nucleotide exchange factor activity"/>
    <property type="evidence" value="ECO:0007669"/>
    <property type="project" value="UniProtKB-KW"/>
</dbReference>